<sequence length="75" mass="8929">MDANRAKYRYLIIYTLVILITTLGGIYILRSLITEHYFGAYPFIPIYFFVLGGIHFCLFDLYNKSTQQKKLLFYM</sequence>
<feature type="transmembrane region" description="Helical" evidence="1">
    <location>
        <begin position="12"/>
        <end position="33"/>
    </location>
</feature>
<proteinExistence type="predicted"/>
<organism evidence="2">
    <name type="scientific">termite gut metagenome</name>
    <dbReference type="NCBI Taxonomy" id="433724"/>
    <lineage>
        <taxon>unclassified sequences</taxon>
        <taxon>metagenomes</taxon>
        <taxon>organismal metagenomes</taxon>
    </lineage>
</organism>
<comment type="caution">
    <text evidence="2">The sequence shown here is derived from an EMBL/GenBank/DDBJ whole genome shotgun (WGS) entry which is preliminary data.</text>
</comment>
<name>A0A5J4P9H8_9ZZZZ</name>
<protein>
    <submittedName>
        <fullName evidence="2">Uncharacterized protein</fullName>
    </submittedName>
</protein>
<keyword evidence="1" id="KW-0472">Membrane</keyword>
<dbReference type="EMBL" id="SNRY01011012">
    <property type="protein sequence ID" value="KAA6305059.1"/>
    <property type="molecule type" value="Genomic_DNA"/>
</dbReference>
<reference evidence="2" key="1">
    <citation type="submission" date="2019-03" db="EMBL/GenBank/DDBJ databases">
        <title>Single cell metagenomics reveals metabolic interactions within the superorganism composed of flagellate Streblomastix strix and complex community of Bacteroidetes bacteria on its surface.</title>
        <authorList>
            <person name="Treitli S.C."/>
            <person name="Kolisko M."/>
            <person name="Husnik F."/>
            <person name="Keeling P."/>
            <person name="Hampl V."/>
        </authorList>
    </citation>
    <scope>NUCLEOTIDE SEQUENCE</scope>
    <source>
        <strain evidence="2">STM</strain>
    </source>
</reference>
<gene>
    <name evidence="2" type="ORF">EZS27_043290</name>
</gene>
<feature type="transmembrane region" description="Helical" evidence="1">
    <location>
        <begin position="39"/>
        <end position="62"/>
    </location>
</feature>
<dbReference type="AlphaFoldDB" id="A0A5J4P9H8"/>
<evidence type="ECO:0000313" key="2">
    <source>
        <dbReference type="EMBL" id="KAA6305059.1"/>
    </source>
</evidence>
<accession>A0A5J4P9H8</accession>
<keyword evidence="1" id="KW-1133">Transmembrane helix</keyword>
<feature type="non-terminal residue" evidence="2">
    <location>
        <position position="75"/>
    </location>
</feature>
<evidence type="ECO:0000256" key="1">
    <source>
        <dbReference type="SAM" id="Phobius"/>
    </source>
</evidence>
<keyword evidence="1" id="KW-0812">Transmembrane</keyword>